<evidence type="ECO:0000313" key="12">
    <source>
        <dbReference type="Proteomes" id="UP001642464"/>
    </source>
</evidence>
<dbReference type="Gene3D" id="3.50.50.60">
    <property type="entry name" value="FAD/NAD(P)-binding domain"/>
    <property type="match status" value="1"/>
</dbReference>
<proteinExistence type="inferred from homology"/>
<dbReference type="PRINTS" id="PR00370">
    <property type="entry name" value="FMOXYGENASE"/>
</dbReference>
<name>A0ABP0PAG5_9DINO</name>
<evidence type="ECO:0000256" key="4">
    <source>
        <dbReference type="ARBA" id="ARBA00022630"/>
    </source>
</evidence>
<dbReference type="Proteomes" id="UP001642464">
    <property type="component" value="Unassembled WGS sequence"/>
</dbReference>
<dbReference type="PANTHER" id="PTHR13376:SF0">
    <property type="entry name" value="INTRAFLAGELLAR TRANSPORT PROTEIN 46 HOMOLOG"/>
    <property type="match status" value="1"/>
</dbReference>
<evidence type="ECO:0000256" key="10">
    <source>
        <dbReference type="SAM" id="MobiDB-lite"/>
    </source>
</evidence>
<gene>
    <name evidence="11" type="ORF">SCF082_LOCUS35832</name>
</gene>
<comment type="subcellular location">
    <subcellularLocation>
        <location evidence="1">Cytoplasm</location>
        <location evidence="1">Cytoskeleton</location>
        <location evidence="1">Cilium basal body</location>
    </subcellularLocation>
</comment>
<keyword evidence="7" id="KW-0969">Cilium</keyword>
<evidence type="ECO:0000256" key="5">
    <source>
        <dbReference type="ARBA" id="ARBA00022827"/>
    </source>
</evidence>
<dbReference type="EMBL" id="CAXAMM010034558">
    <property type="protein sequence ID" value="CAK9073033.1"/>
    <property type="molecule type" value="Genomic_DNA"/>
</dbReference>
<keyword evidence="5" id="KW-0274">FAD</keyword>
<dbReference type="Pfam" id="PF12317">
    <property type="entry name" value="IFT46_B_C"/>
    <property type="match status" value="1"/>
</dbReference>
<accession>A0ABP0PAG5</accession>
<evidence type="ECO:0000256" key="6">
    <source>
        <dbReference type="ARBA" id="ARBA00023002"/>
    </source>
</evidence>
<evidence type="ECO:0000256" key="8">
    <source>
        <dbReference type="ARBA" id="ARBA00023212"/>
    </source>
</evidence>
<evidence type="ECO:0000256" key="2">
    <source>
        <dbReference type="ARBA" id="ARBA00007700"/>
    </source>
</evidence>
<sequence>MVFEKQQSIGGLWTEQGKVWHSLRTNLSKYTVAFSDFPWPKEAPDFPKSAELRKYLECYAEEKGLLPYVHTSSEVQKISWEDGGWRVTWFDTEQRQQVFKFVIVASGIFSEPNVTLPGLDTFSGHVSHSSSYREPVPIQGQTLVVGGAFSGADVAAEIGEHNHVTVAMGSDPLWFLPRYIKGKPVDLLFYSRSAHLKSKGATEDEKNERRHSFFRSLLGELPEPLVTPQHEKGHLPFVCISDDFLDAVKSGRVKVRGRVKEVNGREVVFADGTIEEFENILLATGYRLGLPFLPAELQEKLQLDTSDQLQPLILAHGVWHPQIPQMAFVSLYRGPYFAALELQARWACGTFSGRLPALTEEEAEQALLEQLKIRSLQPRPQFPHDYVAMAESLARFVGVHPTGILEDPSHPMHRSLVEGPLLPFHYRLEGFKAKGLMCWLKYYSCHDAMRFFQRRAPGGRMDEAQAPETQLSQAFNFYPIGTNSGTEQINGGPMRLLQACLPAADGKKQHAAIGLKNGPDLNPAEPEIRPCLASARLSEELRHLARLGDLRLERHEELQARVVICQLCPRGEAVEIAPWQRVDLQPCSQEDRWSFTMGLSAKHAQIKVSLMFLPISWTLPGSCDSACLSNDQQHAQQGRQVMADDGVADQAYDEAALAIPVETDDEVSTPGTSEAPGLSKNNGHEEFRQRPPCLRELGARYNPDDFKNMKGVSAEIEELFNCITRYKPHTIELDTVLKPFIPELIPSIGEVDAFLKMPRPDEATSGLGTTRLDEPTLNPSDPSILDLQLRSLSKNQDLQPMEVRSIENAEKNPKEIDNWVKRIDHLNRSKPAPTVQYSRRMPDIEQLMQVWPGEFEEFLQNNPLPDLADLELDLPSYVKIFASVLDVPVYNQITETLHVIFTLYSEFKSNQHFSKTDTAGNFGDQCANNKDNCNYCARVKSVWCTLQGQKPKALTICLQ</sequence>
<comment type="similarity">
    <text evidence="2">Belongs to the IFT46 family.</text>
</comment>
<evidence type="ECO:0000256" key="7">
    <source>
        <dbReference type="ARBA" id="ARBA00023069"/>
    </source>
</evidence>
<keyword evidence="6" id="KW-0560">Oxidoreductase</keyword>
<dbReference type="Pfam" id="PF00743">
    <property type="entry name" value="FMO-like"/>
    <property type="match status" value="1"/>
</dbReference>
<keyword evidence="4" id="KW-0285">Flavoprotein</keyword>
<keyword evidence="8" id="KW-0206">Cytoskeleton</keyword>
<feature type="region of interest" description="Disordered" evidence="10">
    <location>
        <begin position="663"/>
        <end position="691"/>
    </location>
</feature>
<dbReference type="InterPro" id="IPR022088">
    <property type="entry name" value="Intraflagellar_transp_cmplxB"/>
</dbReference>
<evidence type="ECO:0000256" key="3">
    <source>
        <dbReference type="ARBA" id="ARBA00022490"/>
    </source>
</evidence>
<dbReference type="InterPro" id="IPR020946">
    <property type="entry name" value="Flavin_mOase-like"/>
</dbReference>
<comment type="caution">
    <text evidence="11">The sequence shown here is derived from an EMBL/GenBank/DDBJ whole genome shotgun (WGS) entry which is preliminary data.</text>
</comment>
<dbReference type="PANTHER" id="PTHR13376">
    <property type="entry name" value="INTRAFLAGELLAR TRANSPORT PROTEIN 46 HOMOLOG"/>
    <property type="match status" value="1"/>
</dbReference>
<dbReference type="SUPFAM" id="SSF51905">
    <property type="entry name" value="FAD/NAD(P)-binding domain"/>
    <property type="match status" value="2"/>
</dbReference>
<organism evidence="11 12">
    <name type="scientific">Durusdinium trenchii</name>
    <dbReference type="NCBI Taxonomy" id="1381693"/>
    <lineage>
        <taxon>Eukaryota</taxon>
        <taxon>Sar</taxon>
        <taxon>Alveolata</taxon>
        <taxon>Dinophyceae</taxon>
        <taxon>Suessiales</taxon>
        <taxon>Symbiodiniaceae</taxon>
        <taxon>Durusdinium</taxon>
    </lineage>
</organism>
<keyword evidence="9" id="KW-0966">Cell projection</keyword>
<reference evidence="11 12" key="1">
    <citation type="submission" date="2024-02" db="EMBL/GenBank/DDBJ databases">
        <authorList>
            <person name="Chen Y."/>
            <person name="Shah S."/>
            <person name="Dougan E. K."/>
            <person name="Thang M."/>
            <person name="Chan C."/>
        </authorList>
    </citation>
    <scope>NUCLEOTIDE SEQUENCE [LARGE SCALE GENOMIC DNA]</scope>
</reference>
<evidence type="ECO:0000256" key="1">
    <source>
        <dbReference type="ARBA" id="ARBA00004120"/>
    </source>
</evidence>
<evidence type="ECO:0000313" key="11">
    <source>
        <dbReference type="EMBL" id="CAK9073033.1"/>
    </source>
</evidence>
<keyword evidence="12" id="KW-1185">Reference proteome</keyword>
<protein>
    <submittedName>
        <fullName evidence="11">Intraflagellar transport protein 46 homolog</fullName>
    </submittedName>
</protein>
<evidence type="ECO:0000256" key="9">
    <source>
        <dbReference type="ARBA" id="ARBA00023273"/>
    </source>
</evidence>
<keyword evidence="3" id="KW-0963">Cytoplasm</keyword>
<dbReference type="InterPro" id="IPR000960">
    <property type="entry name" value="Flavin_mOase"/>
</dbReference>
<dbReference type="InterPro" id="IPR036188">
    <property type="entry name" value="FAD/NAD-bd_sf"/>
</dbReference>